<accession>A0A7Z7IYY9</accession>
<evidence type="ECO:0000313" key="2">
    <source>
        <dbReference type="Proteomes" id="UP000234345"/>
    </source>
</evidence>
<comment type="caution">
    <text evidence="1">The sequence shown here is derived from an EMBL/GenBank/DDBJ whole genome shotgun (WGS) entry which is preliminary data.</text>
</comment>
<name>A0A7Z7IYY9_XANCH</name>
<dbReference type="AlphaFoldDB" id="A0A7Z7IYY9"/>
<gene>
    <name evidence="1" type="ORF">XFF6991_330019</name>
</gene>
<sequence length="153" mass="16818">MRLQAALPDDDAPPDPLASLRRITHALVEDLDQVISSVTGMGMDGAERGNTCYAAPEWQPFQAHLDASSCMAGSAACWVSKCRRPDGATSISRACSEPVGLWPPAHWHRHRSCVRSRPRSWTAHVPVRECNLPSRKRVQHAIDRVCSVEAISL</sequence>
<proteinExistence type="predicted"/>
<reference evidence="1 2" key="1">
    <citation type="submission" date="2017-10" db="EMBL/GenBank/DDBJ databases">
        <authorList>
            <person name="Regsiter A."/>
            <person name="William W."/>
        </authorList>
    </citation>
    <scope>NUCLEOTIDE SEQUENCE [LARGE SCALE GENOMIC DNA]</scope>
    <source>
        <strain evidence="1 2">CFBP6991</strain>
    </source>
</reference>
<dbReference type="EMBL" id="OCZC01000060">
    <property type="protein sequence ID" value="SOO24201.1"/>
    <property type="molecule type" value="Genomic_DNA"/>
</dbReference>
<organism evidence="1 2">
    <name type="scientific">Xanthomonas campestris pv. phaseoli</name>
    <dbReference type="NCBI Taxonomy" id="317013"/>
    <lineage>
        <taxon>Bacteria</taxon>
        <taxon>Pseudomonadati</taxon>
        <taxon>Pseudomonadota</taxon>
        <taxon>Gammaproteobacteria</taxon>
        <taxon>Lysobacterales</taxon>
        <taxon>Lysobacteraceae</taxon>
        <taxon>Xanthomonas</taxon>
    </lineage>
</organism>
<dbReference type="Proteomes" id="UP000234345">
    <property type="component" value="Unassembled WGS sequence"/>
</dbReference>
<protein>
    <submittedName>
        <fullName evidence="1">Uncharacterized domain protein (Modular protein)</fullName>
    </submittedName>
</protein>
<evidence type="ECO:0000313" key="1">
    <source>
        <dbReference type="EMBL" id="SOO24201.1"/>
    </source>
</evidence>